<sequence length="506" mass="56100">MPYVYNSIFDGSSIVTKADMCAILNLDPLRPGLSFSAAEINKAYKLRALRLHPDSQNRHSDHALPKEVCEAAFNDAVLAKTYLLNGEDNIPGKALKEKLNSLESEDFIDLIINTLNGIKEGSQTISETVNWVYWLSSGLLVTVLLSTYSDSDLNLRYVNEFSELLTTLRPYLQGIDGTAVASFLKLLRETIGTAEELNSDELIAQIKLISPELLDSLVTADKLDALILALKESGQALKTILTDDFIDQVQHIVSFWPQLLANLPTWKQLIGVYFVSLLFTATSLPKYFNALKVISETIIQQKGILPFLIAALPMYLVSALLLPVNITLQLAIPLAWIALKAAYQLVTNSFLVVFATINLFTSLLPGANNSFKTAALDLFEGVFNLTIRLPLNIGIELLDSVLFILCNKNPLSPLQEWINELFDSLFGILHPENGLELDQGGESFALEIYEEPALPEKEAPNNAKPDQNFGFFPNAKFLDEKDPWLNDLLNNIAATETAEHHSQYAA</sequence>
<keyword evidence="2" id="KW-0812">Transmembrane</keyword>
<evidence type="ECO:0008006" key="5">
    <source>
        <dbReference type="Google" id="ProtNLM"/>
    </source>
</evidence>
<organism evidence="3 4">
    <name type="scientific">Legionella shakespearei DSM 23087</name>
    <dbReference type="NCBI Taxonomy" id="1122169"/>
    <lineage>
        <taxon>Bacteria</taxon>
        <taxon>Pseudomonadati</taxon>
        <taxon>Pseudomonadota</taxon>
        <taxon>Gammaproteobacteria</taxon>
        <taxon>Legionellales</taxon>
        <taxon>Legionellaceae</taxon>
        <taxon>Legionella</taxon>
    </lineage>
</organism>
<evidence type="ECO:0000256" key="1">
    <source>
        <dbReference type="ARBA" id="ARBA00023186"/>
    </source>
</evidence>
<accession>A0A0W0YLP4</accession>
<dbReference type="RefSeq" id="WP_018578288.1">
    <property type="nucleotide sequence ID" value="NZ_KB892431.1"/>
</dbReference>
<dbReference type="OrthoDB" id="5634813at2"/>
<keyword evidence="2" id="KW-1133">Transmembrane helix</keyword>
<name>A0A0W0YLP4_9GAMM</name>
<dbReference type="SUPFAM" id="SSF46565">
    <property type="entry name" value="Chaperone J-domain"/>
    <property type="match status" value="1"/>
</dbReference>
<dbReference type="Gene3D" id="1.10.287.110">
    <property type="entry name" value="DnaJ domain"/>
    <property type="match status" value="1"/>
</dbReference>
<dbReference type="eggNOG" id="ENOG5031DMY">
    <property type="taxonomic scope" value="Bacteria"/>
</dbReference>
<feature type="transmembrane region" description="Helical" evidence="2">
    <location>
        <begin position="304"/>
        <end position="322"/>
    </location>
</feature>
<evidence type="ECO:0000313" key="3">
    <source>
        <dbReference type="EMBL" id="KTD57852.1"/>
    </source>
</evidence>
<comment type="caution">
    <text evidence="3">The sequence shown here is derived from an EMBL/GenBank/DDBJ whole genome shotgun (WGS) entry which is preliminary data.</text>
</comment>
<reference evidence="3 4" key="1">
    <citation type="submission" date="2015-11" db="EMBL/GenBank/DDBJ databases">
        <title>Genomic analysis of 38 Legionella species identifies large and diverse effector repertoires.</title>
        <authorList>
            <person name="Burstein D."/>
            <person name="Amaro F."/>
            <person name="Zusman T."/>
            <person name="Lifshitz Z."/>
            <person name="Cohen O."/>
            <person name="Gilbert J.A."/>
            <person name="Pupko T."/>
            <person name="Shuman H.A."/>
            <person name="Segal G."/>
        </authorList>
    </citation>
    <scope>NUCLEOTIDE SEQUENCE [LARGE SCALE GENOMIC DNA]</scope>
    <source>
        <strain evidence="3 4">ATCC 49655</strain>
    </source>
</reference>
<evidence type="ECO:0000313" key="4">
    <source>
        <dbReference type="Proteomes" id="UP000054600"/>
    </source>
</evidence>
<evidence type="ECO:0000256" key="2">
    <source>
        <dbReference type="SAM" id="Phobius"/>
    </source>
</evidence>
<proteinExistence type="predicted"/>
<dbReference type="InterPro" id="IPR001623">
    <property type="entry name" value="DnaJ_domain"/>
</dbReference>
<gene>
    <name evidence="3" type="ORF">Lsha_2237</name>
</gene>
<protein>
    <recommendedName>
        <fullName evidence="5">J domain-containing protein</fullName>
    </recommendedName>
</protein>
<keyword evidence="4" id="KW-1185">Reference proteome</keyword>
<dbReference type="PATRIC" id="fig|1122169.6.peg.2570"/>
<keyword evidence="2" id="KW-0472">Membrane</keyword>
<feature type="transmembrane region" description="Helical" evidence="2">
    <location>
        <begin position="342"/>
        <end position="364"/>
    </location>
</feature>
<feature type="transmembrane region" description="Helical" evidence="2">
    <location>
        <begin position="265"/>
        <end position="284"/>
    </location>
</feature>
<dbReference type="EMBL" id="LNYW01000061">
    <property type="protein sequence ID" value="KTD57852.1"/>
    <property type="molecule type" value="Genomic_DNA"/>
</dbReference>
<keyword evidence="1" id="KW-0143">Chaperone</keyword>
<dbReference type="Proteomes" id="UP000054600">
    <property type="component" value="Unassembled WGS sequence"/>
</dbReference>
<dbReference type="InterPro" id="IPR036869">
    <property type="entry name" value="J_dom_sf"/>
</dbReference>
<dbReference type="CDD" id="cd06257">
    <property type="entry name" value="DnaJ"/>
    <property type="match status" value="1"/>
</dbReference>
<dbReference type="AlphaFoldDB" id="A0A0W0YLP4"/>